<accession>A0A0E9WJR0</accession>
<sequence>METNVRLFLFIMKGTLAVCLPFFLHSVLRQTGHDCLFVKPFIKLLSHLHHLHHLC</sequence>
<dbReference type="EMBL" id="GBXM01017933">
    <property type="protein sequence ID" value="JAH90644.1"/>
    <property type="molecule type" value="Transcribed_RNA"/>
</dbReference>
<proteinExistence type="predicted"/>
<evidence type="ECO:0000313" key="1">
    <source>
        <dbReference type="EMBL" id="JAH90644.1"/>
    </source>
</evidence>
<dbReference type="AlphaFoldDB" id="A0A0E9WJR0"/>
<name>A0A0E9WJR0_ANGAN</name>
<reference evidence="1" key="1">
    <citation type="submission" date="2014-11" db="EMBL/GenBank/DDBJ databases">
        <authorList>
            <person name="Amaro Gonzalez C."/>
        </authorList>
    </citation>
    <scope>NUCLEOTIDE SEQUENCE</scope>
</reference>
<reference evidence="1" key="2">
    <citation type="journal article" date="2015" name="Fish Shellfish Immunol.">
        <title>Early steps in the European eel (Anguilla anguilla)-Vibrio vulnificus interaction in the gills: Role of the RtxA13 toxin.</title>
        <authorList>
            <person name="Callol A."/>
            <person name="Pajuelo D."/>
            <person name="Ebbesson L."/>
            <person name="Teles M."/>
            <person name="MacKenzie S."/>
            <person name="Amaro C."/>
        </authorList>
    </citation>
    <scope>NUCLEOTIDE SEQUENCE</scope>
</reference>
<protein>
    <submittedName>
        <fullName evidence="1">Uncharacterized protein</fullName>
    </submittedName>
</protein>
<organism evidence="1">
    <name type="scientific">Anguilla anguilla</name>
    <name type="common">European freshwater eel</name>
    <name type="synonym">Muraena anguilla</name>
    <dbReference type="NCBI Taxonomy" id="7936"/>
    <lineage>
        <taxon>Eukaryota</taxon>
        <taxon>Metazoa</taxon>
        <taxon>Chordata</taxon>
        <taxon>Craniata</taxon>
        <taxon>Vertebrata</taxon>
        <taxon>Euteleostomi</taxon>
        <taxon>Actinopterygii</taxon>
        <taxon>Neopterygii</taxon>
        <taxon>Teleostei</taxon>
        <taxon>Anguilliformes</taxon>
        <taxon>Anguillidae</taxon>
        <taxon>Anguilla</taxon>
    </lineage>
</organism>